<protein>
    <recommendedName>
        <fullName evidence="3">DUF4304 domain-containing protein</fullName>
    </recommendedName>
</protein>
<dbReference type="RefSeq" id="WP_209437852.1">
    <property type="nucleotide sequence ID" value="NZ_JAAVUM010000002.1"/>
</dbReference>
<evidence type="ECO:0000313" key="1">
    <source>
        <dbReference type="EMBL" id="NKE04661.1"/>
    </source>
</evidence>
<gene>
    <name evidence="1" type="ORF">GWK17_04110</name>
</gene>
<accession>A0A846TQG4</accession>
<evidence type="ECO:0008006" key="3">
    <source>
        <dbReference type="Google" id="ProtNLM"/>
    </source>
</evidence>
<organism evidence="1 2">
    <name type="scientific">Mesobacillus selenatarsenatis</name>
    <dbReference type="NCBI Taxonomy" id="388741"/>
    <lineage>
        <taxon>Bacteria</taxon>
        <taxon>Bacillati</taxon>
        <taxon>Bacillota</taxon>
        <taxon>Bacilli</taxon>
        <taxon>Bacillales</taxon>
        <taxon>Bacillaceae</taxon>
        <taxon>Mesobacillus</taxon>
    </lineage>
</organism>
<reference evidence="1 2" key="1">
    <citation type="submission" date="2020-03" db="EMBL/GenBank/DDBJ databases">
        <authorList>
            <person name="Sun Q."/>
        </authorList>
    </citation>
    <scope>NUCLEOTIDE SEQUENCE [LARGE SCALE GENOMIC DNA]</scope>
    <source>
        <strain evidence="1 2">KACC 21451</strain>
    </source>
</reference>
<sequence length="215" mass="25192">MGMIGSPEINKVIRQILSPTLKENGFDKVNTRHNWGWKDNCIWVLDITAVGKYFSDVTGWSPMSVYVELGIYYDFVPPKDGEIKIGTKGELLPKAHQCQLQKQLYCSIKQSNYTNHFDNPAEQRRNDIWWIEPDGANIEEVLNEIKQSFLSVGLVWLIKYTDLVTAFKEIESEHDSFNKFYKARYFAEHLNDNLKFKEYCHLLEKERKRIDGLFS</sequence>
<dbReference type="Pfam" id="PF14137">
    <property type="entry name" value="DUF4304"/>
    <property type="match status" value="1"/>
</dbReference>
<proteinExistence type="predicted"/>
<dbReference type="Proteomes" id="UP000587942">
    <property type="component" value="Unassembled WGS sequence"/>
</dbReference>
<dbReference type="AlphaFoldDB" id="A0A846TQG4"/>
<evidence type="ECO:0000313" key="2">
    <source>
        <dbReference type="Proteomes" id="UP000587942"/>
    </source>
</evidence>
<comment type="caution">
    <text evidence="1">The sequence shown here is derived from an EMBL/GenBank/DDBJ whole genome shotgun (WGS) entry which is preliminary data.</text>
</comment>
<dbReference type="InterPro" id="IPR025412">
    <property type="entry name" value="DUF4304"/>
</dbReference>
<dbReference type="EMBL" id="JAAVUM010000002">
    <property type="protein sequence ID" value="NKE04661.1"/>
    <property type="molecule type" value="Genomic_DNA"/>
</dbReference>
<name>A0A846TQG4_9BACI</name>